<dbReference type="NCBIfam" id="TIGR00017">
    <property type="entry name" value="cmk"/>
    <property type="match status" value="1"/>
</dbReference>
<gene>
    <name evidence="8 10" type="primary">cmk</name>
    <name evidence="10" type="ORF">NUW87_01785</name>
</gene>
<dbReference type="GO" id="GO:0005829">
    <property type="term" value="C:cytosol"/>
    <property type="evidence" value="ECO:0007669"/>
    <property type="project" value="TreeGrafter"/>
</dbReference>
<dbReference type="CDD" id="cd02020">
    <property type="entry name" value="CMPK"/>
    <property type="match status" value="1"/>
</dbReference>
<evidence type="ECO:0000256" key="8">
    <source>
        <dbReference type="HAMAP-Rule" id="MF_00238"/>
    </source>
</evidence>
<organism evidence="10 11">
    <name type="scientific">Corynebacterium pilbarense</name>
    <dbReference type="NCBI Taxonomy" id="1288393"/>
    <lineage>
        <taxon>Bacteria</taxon>
        <taxon>Bacillati</taxon>
        <taxon>Actinomycetota</taxon>
        <taxon>Actinomycetes</taxon>
        <taxon>Mycobacteriales</taxon>
        <taxon>Corynebacteriaceae</taxon>
        <taxon>Corynebacterium</taxon>
    </lineage>
</organism>
<evidence type="ECO:0000259" key="9">
    <source>
        <dbReference type="Pfam" id="PF02224"/>
    </source>
</evidence>
<accession>A0A9Q4NRD4</accession>
<name>A0A9Q4NRD4_9CORY</name>
<dbReference type="InterPro" id="IPR027417">
    <property type="entry name" value="P-loop_NTPase"/>
</dbReference>
<protein>
    <recommendedName>
        <fullName evidence="8">Cytidylate kinase</fullName>
        <shortName evidence="8">CK</shortName>
        <ecNumber evidence="8">2.7.4.25</ecNumber>
    </recommendedName>
    <alternativeName>
        <fullName evidence="8">Cytidine monophosphate kinase</fullName>
        <shortName evidence="8">CMP kinase</shortName>
    </alternativeName>
</protein>
<feature type="domain" description="Cytidylate kinase" evidence="9">
    <location>
        <begin position="15"/>
        <end position="229"/>
    </location>
</feature>
<dbReference type="PANTHER" id="PTHR21299">
    <property type="entry name" value="CYTIDYLATE KINASE/PANTOATE-BETA-ALANINE LIGASE"/>
    <property type="match status" value="1"/>
</dbReference>
<dbReference type="GO" id="GO:0006220">
    <property type="term" value="P:pyrimidine nucleotide metabolic process"/>
    <property type="evidence" value="ECO:0007669"/>
    <property type="project" value="UniProtKB-UniRule"/>
</dbReference>
<comment type="subcellular location">
    <subcellularLocation>
        <location evidence="8">Cytoplasm</location>
    </subcellularLocation>
</comment>
<keyword evidence="11" id="KW-1185">Reference proteome</keyword>
<dbReference type="Proteomes" id="UP001071110">
    <property type="component" value="Unassembled WGS sequence"/>
</dbReference>
<sequence length="233" mass="24768">MTDTLSNMENGGLIVAVDGPSGTGKSTMCRALAKRLDAKYVDTGAMYRVATLAVLRAGVDPADTAKVVETTADLPLEVSDDPDSTEVLFAGEDVKAEIRGAEVTKHVSAVSAIPEVRVNLVELQRKLARESGRAIVEGRDIGTVVLPDAPAKVFMTASAEVRAKRRYDQDVAAGREADFDAVLADVQRRDEADSSRATSPLKPADDAVLVDTSEMTPEEVLAALTEVVERSAR</sequence>
<evidence type="ECO:0000256" key="7">
    <source>
        <dbReference type="ARBA" id="ARBA00048478"/>
    </source>
</evidence>
<dbReference type="HAMAP" id="MF_00238">
    <property type="entry name" value="Cytidyl_kinase_type1"/>
    <property type="match status" value="1"/>
</dbReference>
<evidence type="ECO:0000256" key="6">
    <source>
        <dbReference type="ARBA" id="ARBA00047615"/>
    </source>
</evidence>
<dbReference type="SUPFAM" id="SSF52540">
    <property type="entry name" value="P-loop containing nucleoside triphosphate hydrolases"/>
    <property type="match status" value="1"/>
</dbReference>
<reference evidence="10" key="1">
    <citation type="submission" date="2022-08" db="EMBL/GenBank/DDBJ databases">
        <title>Corynebacterium sp. nov., isolated from clinical breast specimens.</title>
        <authorList>
            <person name="Zhang T."/>
        </authorList>
    </citation>
    <scope>NUCLEOTIDE SEQUENCE</scope>
    <source>
        <strain evidence="10">CCUG 57942</strain>
    </source>
</reference>
<dbReference type="AlphaFoldDB" id="A0A9Q4NRD4"/>
<dbReference type="GO" id="GO:0015949">
    <property type="term" value="P:nucleobase-containing small molecule interconversion"/>
    <property type="evidence" value="ECO:0007669"/>
    <property type="project" value="TreeGrafter"/>
</dbReference>
<dbReference type="InterPro" id="IPR011994">
    <property type="entry name" value="Cytidylate_kinase_dom"/>
</dbReference>
<evidence type="ECO:0000256" key="1">
    <source>
        <dbReference type="ARBA" id="ARBA00009427"/>
    </source>
</evidence>
<keyword evidence="4 8" id="KW-0418">Kinase</keyword>
<dbReference type="EMBL" id="JANRML010000001">
    <property type="protein sequence ID" value="MCZ2220105.1"/>
    <property type="molecule type" value="Genomic_DNA"/>
</dbReference>
<evidence type="ECO:0000256" key="5">
    <source>
        <dbReference type="ARBA" id="ARBA00022840"/>
    </source>
</evidence>
<feature type="binding site" evidence="8">
    <location>
        <begin position="19"/>
        <end position="27"/>
    </location>
    <ligand>
        <name>ATP</name>
        <dbReference type="ChEBI" id="CHEBI:30616"/>
    </ligand>
</feature>
<comment type="similarity">
    <text evidence="1 8">Belongs to the cytidylate kinase family. Type 1 subfamily.</text>
</comment>
<proteinExistence type="inferred from homology"/>
<dbReference type="Gene3D" id="3.40.50.300">
    <property type="entry name" value="P-loop containing nucleotide triphosphate hydrolases"/>
    <property type="match status" value="1"/>
</dbReference>
<keyword evidence="3 8" id="KW-0547">Nucleotide-binding</keyword>
<dbReference type="RefSeq" id="WP_269026997.1">
    <property type="nucleotide sequence ID" value="NZ_BAABDP010000009.1"/>
</dbReference>
<evidence type="ECO:0000256" key="2">
    <source>
        <dbReference type="ARBA" id="ARBA00022679"/>
    </source>
</evidence>
<dbReference type="GO" id="GO:0036431">
    <property type="term" value="F:dCMP kinase activity"/>
    <property type="evidence" value="ECO:0007669"/>
    <property type="project" value="InterPro"/>
</dbReference>
<dbReference type="EC" id="2.7.4.25" evidence="8"/>
<dbReference type="GO" id="GO:0005524">
    <property type="term" value="F:ATP binding"/>
    <property type="evidence" value="ECO:0007669"/>
    <property type="project" value="UniProtKB-UniRule"/>
</dbReference>
<keyword evidence="2 8" id="KW-0808">Transferase</keyword>
<dbReference type="Pfam" id="PF02224">
    <property type="entry name" value="Cytidylate_kin"/>
    <property type="match status" value="1"/>
</dbReference>
<keyword evidence="8" id="KW-0963">Cytoplasm</keyword>
<dbReference type="InterPro" id="IPR003136">
    <property type="entry name" value="Cytidylate_kin"/>
</dbReference>
<comment type="catalytic activity">
    <reaction evidence="7 8">
        <text>CMP + ATP = CDP + ADP</text>
        <dbReference type="Rhea" id="RHEA:11600"/>
        <dbReference type="ChEBI" id="CHEBI:30616"/>
        <dbReference type="ChEBI" id="CHEBI:58069"/>
        <dbReference type="ChEBI" id="CHEBI:60377"/>
        <dbReference type="ChEBI" id="CHEBI:456216"/>
        <dbReference type="EC" id="2.7.4.25"/>
    </reaction>
</comment>
<comment type="catalytic activity">
    <reaction evidence="6 8">
        <text>dCMP + ATP = dCDP + ADP</text>
        <dbReference type="Rhea" id="RHEA:25094"/>
        <dbReference type="ChEBI" id="CHEBI:30616"/>
        <dbReference type="ChEBI" id="CHEBI:57566"/>
        <dbReference type="ChEBI" id="CHEBI:58593"/>
        <dbReference type="ChEBI" id="CHEBI:456216"/>
        <dbReference type="EC" id="2.7.4.25"/>
    </reaction>
</comment>
<evidence type="ECO:0000256" key="4">
    <source>
        <dbReference type="ARBA" id="ARBA00022777"/>
    </source>
</evidence>
<evidence type="ECO:0000313" key="10">
    <source>
        <dbReference type="EMBL" id="MCZ2220105.1"/>
    </source>
</evidence>
<dbReference type="PANTHER" id="PTHR21299:SF2">
    <property type="entry name" value="CYTIDYLATE KINASE"/>
    <property type="match status" value="1"/>
</dbReference>
<keyword evidence="5 8" id="KW-0067">ATP-binding</keyword>
<evidence type="ECO:0000256" key="3">
    <source>
        <dbReference type="ARBA" id="ARBA00022741"/>
    </source>
</evidence>
<comment type="caution">
    <text evidence="10">The sequence shown here is derived from an EMBL/GenBank/DDBJ whole genome shotgun (WGS) entry which is preliminary data.</text>
</comment>
<evidence type="ECO:0000313" key="11">
    <source>
        <dbReference type="Proteomes" id="UP001071110"/>
    </source>
</evidence>